<gene>
    <name evidence="2" type="ORF">FIBSPDRAFT_1050769</name>
</gene>
<organism evidence="2 3">
    <name type="scientific">Athelia psychrophila</name>
    <dbReference type="NCBI Taxonomy" id="1759441"/>
    <lineage>
        <taxon>Eukaryota</taxon>
        <taxon>Fungi</taxon>
        <taxon>Dikarya</taxon>
        <taxon>Basidiomycota</taxon>
        <taxon>Agaricomycotina</taxon>
        <taxon>Agaricomycetes</taxon>
        <taxon>Agaricomycetidae</taxon>
        <taxon>Atheliales</taxon>
        <taxon>Atheliaceae</taxon>
        <taxon>Athelia</taxon>
    </lineage>
</organism>
<dbReference type="OrthoDB" id="3266451at2759"/>
<dbReference type="STRING" id="436010.A0A166ABA8"/>
<dbReference type="SUPFAM" id="SSF52047">
    <property type="entry name" value="RNI-like"/>
    <property type="match status" value="1"/>
</dbReference>
<proteinExistence type="predicted"/>
<evidence type="ECO:0008006" key="4">
    <source>
        <dbReference type="Google" id="ProtNLM"/>
    </source>
</evidence>
<dbReference type="InterPro" id="IPR032675">
    <property type="entry name" value="LRR_dom_sf"/>
</dbReference>
<dbReference type="Gene3D" id="3.80.10.10">
    <property type="entry name" value="Ribonuclease Inhibitor"/>
    <property type="match status" value="1"/>
</dbReference>
<accession>A0A166ABA8</accession>
<evidence type="ECO:0000313" key="3">
    <source>
        <dbReference type="Proteomes" id="UP000076532"/>
    </source>
</evidence>
<name>A0A166ABA8_9AGAM</name>
<dbReference type="EMBL" id="KV417663">
    <property type="protein sequence ID" value="KZP11434.1"/>
    <property type="molecule type" value="Genomic_DNA"/>
</dbReference>
<protein>
    <recommendedName>
        <fullName evidence="4">F-box domain-containing protein</fullName>
    </recommendedName>
</protein>
<reference evidence="2 3" key="1">
    <citation type="journal article" date="2016" name="Mol. Biol. Evol.">
        <title>Comparative Genomics of Early-Diverging Mushroom-Forming Fungi Provides Insights into the Origins of Lignocellulose Decay Capabilities.</title>
        <authorList>
            <person name="Nagy L.G."/>
            <person name="Riley R."/>
            <person name="Tritt A."/>
            <person name="Adam C."/>
            <person name="Daum C."/>
            <person name="Floudas D."/>
            <person name="Sun H."/>
            <person name="Yadav J.S."/>
            <person name="Pangilinan J."/>
            <person name="Larsson K.H."/>
            <person name="Matsuura K."/>
            <person name="Barry K."/>
            <person name="Labutti K."/>
            <person name="Kuo R."/>
            <person name="Ohm R.A."/>
            <person name="Bhattacharya S.S."/>
            <person name="Shirouzu T."/>
            <person name="Yoshinaga Y."/>
            <person name="Martin F.M."/>
            <person name="Grigoriev I.V."/>
            <person name="Hibbett D.S."/>
        </authorList>
    </citation>
    <scope>NUCLEOTIDE SEQUENCE [LARGE SCALE GENOMIC DNA]</scope>
    <source>
        <strain evidence="2 3">CBS 109695</strain>
    </source>
</reference>
<sequence>MKSMKRFTRTESANMCPNPQHIAPQIPGGKSEPSLMLASPELGPIYRLAPELVQAIFQQTHQPLVEAGFCYVEEDKHTIRPLALAIKLSHVCNLWRNIALATPSLWTSIDRFHDDYDFATLSQNHPIRLVLQAYPQPALPFPAWLQKCSGRICSIMAECPVDIIHKLLQHVGRFFPNLESLELRAVDDEYGGLEELDAPKLKRLILDRVLLSSFSTISNLTHLTLHGLIPQHACPSGRDIIDLLRRCPQLEALCLYELDLSITSADDVSIGVPKIVLTGLETIRMHGLSMATAGYICSRIQVPNCAPLFTKCDAAPSGDDGFWMEVDLHRGGHIALGVSSASPYYSVSTFPYDLLQVRPGFLRKGVDFAASAFDLSTVASLKLMVPPTFSANDKPAVADWHTLFSRMPSLSSMAISMPRAWIETFICALCDGEDALVCPALSGLSIVDVNYTGNCELVTVVHSHLQIRARIWGTMLNIVRIHRGYNHNLNWGDVTRIYDPNYAVDNAASAPPLLVAMSHI</sequence>
<dbReference type="AlphaFoldDB" id="A0A166ABA8"/>
<evidence type="ECO:0000256" key="1">
    <source>
        <dbReference type="SAM" id="MobiDB-lite"/>
    </source>
</evidence>
<feature type="region of interest" description="Disordered" evidence="1">
    <location>
        <begin position="1"/>
        <end position="20"/>
    </location>
</feature>
<dbReference type="Gene3D" id="1.20.1280.50">
    <property type="match status" value="1"/>
</dbReference>
<keyword evidence="3" id="KW-1185">Reference proteome</keyword>
<dbReference type="Proteomes" id="UP000076532">
    <property type="component" value="Unassembled WGS sequence"/>
</dbReference>
<evidence type="ECO:0000313" key="2">
    <source>
        <dbReference type="EMBL" id="KZP11434.1"/>
    </source>
</evidence>